<feature type="transmembrane region" description="Helical" evidence="1">
    <location>
        <begin position="157"/>
        <end position="178"/>
    </location>
</feature>
<dbReference type="OrthoDB" id="2355659at2759"/>
<evidence type="ECO:0000313" key="2">
    <source>
        <dbReference type="EMBL" id="KIK98208.1"/>
    </source>
</evidence>
<dbReference type="HOGENOM" id="CLU_1444259_0_0_1"/>
<reference evidence="2 3" key="1">
    <citation type="submission" date="2014-04" db="EMBL/GenBank/DDBJ databases">
        <authorList>
            <consortium name="DOE Joint Genome Institute"/>
            <person name="Kuo A."/>
            <person name="Kohler A."/>
            <person name="Jargeat P."/>
            <person name="Nagy L.G."/>
            <person name="Floudas D."/>
            <person name="Copeland A."/>
            <person name="Barry K.W."/>
            <person name="Cichocki N."/>
            <person name="Veneault-Fourrey C."/>
            <person name="LaButti K."/>
            <person name="Lindquist E.A."/>
            <person name="Lipzen A."/>
            <person name="Lundell T."/>
            <person name="Morin E."/>
            <person name="Murat C."/>
            <person name="Sun H."/>
            <person name="Tunlid A."/>
            <person name="Henrissat B."/>
            <person name="Grigoriev I.V."/>
            <person name="Hibbett D.S."/>
            <person name="Martin F."/>
            <person name="Nordberg H.P."/>
            <person name="Cantor M.N."/>
            <person name="Hua S.X."/>
        </authorList>
    </citation>
    <scope>NUCLEOTIDE SEQUENCE [LARGE SCALE GENOMIC DNA]</scope>
    <source>
        <strain evidence="2 3">Ve08.2h10</strain>
    </source>
</reference>
<accession>A0A0D0DUR6</accession>
<evidence type="ECO:0008006" key="4">
    <source>
        <dbReference type="Google" id="ProtNLM"/>
    </source>
</evidence>
<evidence type="ECO:0000313" key="3">
    <source>
        <dbReference type="Proteomes" id="UP000054538"/>
    </source>
</evidence>
<sequence length="188" mass="20981">MPKSRRSLIRSTSVVASFLGAVSNFALAAQLFVTWRSLTWEPESEWEGPGFSLNRDGARLICGLFSAYFAAAFAICVFGLAGIVKSIPSFVRIYRNYLIGDFAFFSLFAGLASSAAFDPASRSNVCEHISRHPDLLRDIIDLGLTLENCEQWFEHGLMSLLAVLVLLTLIRLHFIFALSRHYAHLMRS</sequence>
<feature type="non-terminal residue" evidence="2">
    <location>
        <position position="1"/>
    </location>
</feature>
<protein>
    <recommendedName>
        <fullName evidence="4">MARVEL domain-containing protein</fullName>
    </recommendedName>
</protein>
<keyword evidence="1" id="KW-0472">Membrane</keyword>
<feature type="transmembrane region" description="Helical" evidence="1">
    <location>
        <begin position="96"/>
        <end position="117"/>
    </location>
</feature>
<dbReference type="InParanoid" id="A0A0D0DUR6"/>
<evidence type="ECO:0000256" key="1">
    <source>
        <dbReference type="SAM" id="Phobius"/>
    </source>
</evidence>
<dbReference type="EMBL" id="KN824902">
    <property type="protein sequence ID" value="KIK98208.1"/>
    <property type="molecule type" value="Genomic_DNA"/>
</dbReference>
<keyword evidence="3" id="KW-1185">Reference proteome</keyword>
<dbReference type="AlphaFoldDB" id="A0A0D0DUR6"/>
<organism evidence="2 3">
    <name type="scientific">Paxillus rubicundulus Ve08.2h10</name>
    <dbReference type="NCBI Taxonomy" id="930991"/>
    <lineage>
        <taxon>Eukaryota</taxon>
        <taxon>Fungi</taxon>
        <taxon>Dikarya</taxon>
        <taxon>Basidiomycota</taxon>
        <taxon>Agaricomycotina</taxon>
        <taxon>Agaricomycetes</taxon>
        <taxon>Agaricomycetidae</taxon>
        <taxon>Boletales</taxon>
        <taxon>Paxilineae</taxon>
        <taxon>Paxillaceae</taxon>
        <taxon>Paxillus</taxon>
    </lineage>
</organism>
<gene>
    <name evidence="2" type="ORF">PAXRUDRAFT_99033</name>
</gene>
<dbReference type="Proteomes" id="UP000054538">
    <property type="component" value="Unassembled WGS sequence"/>
</dbReference>
<proteinExistence type="predicted"/>
<keyword evidence="1" id="KW-1133">Transmembrane helix</keyword>
<keyword evidence="1" id="KW-0812">Transmembrane</keyword>
<name>A0A0D0DUR6_9AGAM</name>
<reference evidence="3" key="2">
    <citation type="submission" date="2015-01" db="EMBL/GenBank/DDBJ databases">
        <title>Evolutionary Origins and Diversification of the Mycorrhizal Mutualists.</title>
        <authorList>
            <consortium name="DOE Joint Genome Institute"/>
            <consortium name="Mycorrhizal Genomics Consortium"/>
            <person name="Kohler A."/>
            <person name="Kuo A."/>
            <person name="Nagy L.G."/>
            <person name="Floudas D."/>
            <person name="Copeland A."/>
            <person name="Barry K.W."/>
            <person name="Cichocki N."/>
            <person name="Veneault-Fourrey C."/>
            <person name="LaButti K."/>
            <person name="Lindquist E.A."/>
            <person name="Lipzen A."/>
            <person name="Lundell T."/>
            <person name="Morin E."/>
            <person name="Murat C."/>
            <person name="Riley R."/>
            <person name="Ohm R."/>
            <person name="Sun H."/>
            <person name="Tunlid A."/>
            <person name="Henrissat B."/>
            <person name="Grigoriev I.V."/>
            <person name="Hibbett D.S."/>
            <person name="Martin F."/>
        </authorList>
    </citation>
    <scope>NUCLEOTIDE SEQUENCE [LARGE SCALE GENOMIC DNA]</scope>
    <source>
        <strain evidence="3">Ve08.2h10</strain>
    </source>
</reference>
<feature type="transmembrane region" description="Helical" evidence="1">
    <location>
        <begin position="58"/>
        <end position="84"/>
    </location>
</feature>